<protein>
    <submittedName>
        <fullName evidence="1">Uncharacterized protein</fullName>
    </submittedName>
</protein>
<sequence>ETFFFQPEYTWQRFYLFNELKISHDERDAIEAPVFVFTKHRLGEKNSLKRKIYC</sequence>
<evidence type="ECO:0000313" key="2">
    <source>
        <dbReference type="Proteomes" id="UP000694393"/>
    </source>
</evidence>
<reference evidence="1" key="2">
    <citation type="submission" date="2025-09" db="UniProtKB">
        <authorList>
            <consortium name="Ensembl"/>
        </authorList>
    </citation>
    <scope>IDENTIFICATION</scope>
</reference>
<proteinExistence type="predicted"/>
<reference evidence="1" key="1">
    <citation type="submission" date="2025-08" db="UniProtKB">
        <authorList>
            <consortium name="Ensembl"/>
        </authorList>
    </citation>
    <scope>IDENTIFICATION</scope>
</reference>
<name>A0A8C8S567_9SAUR</name>
<keyword evidence="2" id="KW-1185">Reference proteome</keyword>
<dbReference type="Proteomes" id="UP000694393">
    <property type="component" value="Unplaced"/>
</dbReference>
<organism evidence="1 2">
    <name type="scientific">Pelusios castaneus</name>
    <name type="common">West African mud turtle</name>
    <dbReference type="NCBI Taxonomy" id="367368"/>
    <lineage>
        <taxon>Eukaryota</taxon>
        <taxon>Metazoa</taxon>
        <taxon>Chordata</taxon>
        <taxon>Craniata</taxon>
        <taxon>Vertebrata</taxon>
        <taxon>Euteleostomi</taxon>
        <taxon>Archelosauria</taxon>
        <taxon>Testudinata</taxon>
        <taxon>Testudines</taxon>
        <taxon>Pleurodira</taxon>
        <taxon>Pelomedusidae</taxon>
        <taxon>Pelusios</taxon>
    </lineage>
</organism>
<dbReference type="Ensembl" id="ENSPCET00000015938.1">
    <property type="protein sequence ID" value="ENSPCEP00000015388.1"/>
    <property type="gene ID" value="ENSPCEG00000012151.1"/>
</dbReference>
<accession>A0A8C8S567</accession>
<dbReference type="AlphaFoldDB" id="A0A8C8S567"/>
<evidence type="ECO:0000313" key="1">
    <source>
        <dbReference type="Ensembl" id="ENSPCEP00000015388.1"/>
    </source>
</evidence>